<dbReference type="PROSITE" id="PS51032">
    <property type="entry name" value="AP2_ERF"/>
    <property type="match status" value="2"/>
</dbReference>
<sequence>MVKPTSEKQNIDMESKYKGVRKRKWGKYVSEIRLPNSRERIWLGSYDTPEKAARAFDAAVFCLRGRKAKFNFPDNPPEIPGGTSLAPTEIQAVAARFANEAPSLEPMLDKDQLPSESPSEAASPSSELSSSTGSDIGLTAESELTMDWSFLESLGTAGLGKDLPDYGGFPVASTCRYPSQTRFLLLSPRAFHYKLQHPRRHCPHYSFASKTLKSKRNGTTRENVTRPMKLSSENPKESDTGARYKGVRMRKWGKWVAEVRLPNSRERIWLGSYETAEMAARAYDAAVFCLRGASAKLNFPETPPDIPSAESLTPEQIRTAAARFAYQYSSAAGSSAAEAPGTSAPAEVEIPVEGGSNWAETMAMEENPDWAFFGSSAGLDVYPSDCYFQVGQRAETEEDEEQSTSGAFYQSHGLWNF</sequence>
<keyword evidence="3" id="KW-0238">DNA-binding</keyword>
<evidence type="ECO:0000256" key="7">
    <source>
        <dbReference type="ARBA" id="ARBA00024343"/>
    </source>
</evidence>
<dbReference type="GO" id="GO:0005634">
    <property type="term" value="C:nucleus"/>
    <property type="evidence" value="ECO:0007669"/>
    <property type="project" value="UniProtKB-SubCell"/>
</dbReference>
<comment type="subcellular location">
    <subcellularLocation>
        <location evidence="1">Nucleus</location>
    </subcellularLocation>
</comment>
<dbReference type="Gene3D" id="3.30.730.10">
    <property type="entry name" value="AP2/ERF domain"/>
    <property type="match status" value="2"/>
</dbReference>
<evidence type="ECO:0000256" key="1">
    <source>
        <dbReference type="ARBA" id="ARBA00004123"/>
    </source>
</evidence>
<dbReference type="PRINTS" id="PR00367">
    <property type="entry name" value="ETHRSPELEMNT"/>
</dbReference>
<dbReference type="GO" id="GO:0003677">
    <property type="term" value="F:DNA binding"/>
    <property type="evidence" value="ECO:0007669"/>
    <property type="project" value="UniProtKB-KW"/>
</dbReference>
<evidence type="ECO:0000256" key="6">
    <source>
        <dbReference type="ARBA" id="ARBA00023242"/>
    </source>
</evidence>
<dbReference type="InterPro" id="IPR051032">
    <property type="entry name" value="AP2/ERF_TF_ERF_subfamily"/>
</dbReference>
<evidence type="ECO:0000256" key="5">
    <source>
        <dbReference type="ARBA" id="ARBA00023163"/>
    </source>
</evidence>
<comment type="similarity">
    <text evidence="7">Belongs to the AP2/ERF transcription factor family. ERF subfamily.</text>
</comment>
<evidence type="ECO:0000256" key="4">
    <source>
        <dbReference type="ARBA" id="ARBA00023159"/>
    </source>
</evidence>
<dbReference type="SMART" id="SM00380">
    <property type="entry name" value="AP2"/>
    <property type="match status" value="2"/>
</dbReference>
<name>A0A443NCF7_9MAGN</name>
<feature type="region of interest" description="Disordered" evidence="8">
    <location>
        <begin position="107"/>
        <end position="135"/>
    </location>
</feature>
<organism evidence="10 11">
    <name type="scientific">Cinnamomum micranthum f. kanehirae</name>
    <dbReference type="NCBI Taxonomy" id="337451"/>
    <lineage>
        <taxon>Eukaryota</taxon>
        <taxon>Viridiplantae</taxon>
        <taxon>Streptophyta</taxon>
        <taxon>Embryophyta</taxon>
        <taxon>Tracheophyta</taxon>
        <taxon>Spermatophyta</taxon>
        <taxon>Magnoliopsida</taxon>
        <taxon>Magnoliidae</taxon>
        <taxon>Laurales</taxon>
        <taxon>Lauraceae</taxon>
        <taxon>Cinnamomum</taxon>
    </lineage>
</organism>
<protein>
    <submittedName>
        <fullName evidence="10">AP2/ERF domain-containing protein</fullName>
    </submittedName>
</protein>
<keyword evidence="11" id="KW-1185">Reference proteome</keyword>
<feature type="domain" description="AP2/ERF" evidence="9">
    <location>
        <begin position="16"/>
        <end position="73"/>
    </location>
</feature>
<evidence type="ECO:0000256" key="2">
    <source>
        <dbReference type="ARBA" id="ARBA00023015"/>
    </source>
</evidence>
<dbReference type="CDD" id="cd00018">
    <property type="entry name" value="AP2"/>
    <property type="match status" value="2"/>
</dbReference>
<comment type="caution">
    <text evidence="10">The sequence shown here is derived from an EMBL/GenBank/DDBJ whole genome shotgun (WGS) entry which is preliminary data.</text>
</comment>
<gene>
    <name evidence="10" type="ORF">CKAN_00463300</name>
</gene>
<evidence type="ECO:0000313" key="10">
    <source>
        <dbReference type="EMBL" id="RWR76205.1"/>
    </source>
</evidence>
<dbReference type="PANTHER" id="PTHR31985">
    <property type="entry name" value="ETHYLENE-RESPONSIVE TRANSCRIPTION FACTOR ERF042-RELATED"/>
    <property type="match status" value="1"/>
</dbReference>
<keyword evidence="2" id="KW-0805">Transcription regulation</keyword>
<dbReference type="GO" id="GO:0003700">
    <property type="term" value="F:DNA-binding transcription factor activity"/>
    <property type="evidence" value="ECO:0007669"/>
    <property type="project" value="InterPro"/>
</dbReference>
<reference evidence="10 11" key="1">
    <citation type="journal article" date="2019" name="Nat. Plants">
        <title>Stout camphor tree genome fills gaps in understanding of flowering plant genome evolution.</title>
        <authorList>
            <person name="Chaw S.M."/>
            <person name="Liu Y.C."/>
            <person name="Wu Y.W."/>
            <person name="Wang H.Y."/>
            <person name="Lin C.I."/>
            <person name="Wu C.S."/>
            <person name="Ke H.M."/>
            <person name="Chang L.Y."/>
            <person name="Hsu C.Y."/>
            <person name="Yang H.T."/>
            <person name="Sudianto E."/>
            <person name="Hsu M.H."/>
            <person name="Wu K.P."/>
            <person name="Wang L.N."/>
            <person name="Leebens-Mack J.H."/>
            <person name="Tsai I.J."/>
        </authorList>
    </citation>
    <scope>NUCLEOTIDE SEQUENCE [LARGE SCALE GENOMIC DNA]</scope>
    <source>
        <strain evidence="11">cv. Chaw 1501</strain>
        <tissue evidence="10">Young leaves</tissue>
    </source>
</reference>
<proteinExistence type="inferred from homology"/>
<evidence type="ECO:0000256" key="3">
    <source>
        <dbReference type="ARBA" id="ARBA00023125"/>
    </source>
</evidence>
<accession>A0A443NCF7</accession>
<keyword evidence="4" id="KW-0010">Activator</keyword>
<dbReference type="InterPro" id="IPR036955">
    <property type="entry name" value="AP2/ERF_dom_sf"/>
</dbReference>
<dbReference type="Pfam" id="PF00847">
    <property type="entry name" value="AP2"/>
    <property type="match status" value="2"/>
</dbReference>
<evidence type="ECO:0000313" key="11">
    <source>
        <dbReference type="Proteomes" id="UP000283530"/>
    </source>
</evidence>
<dbReference type="EMBL" id="QPKB01000002">
    <property type="protein sequence ID" value="RWR76205.1"/>
    <property type="molecule type" value="Genomic_DNA"/>
</dbReference>
<dbReference type="InterPro" id="IPR001471">
    <property type="entry name" value="AP2/ERF_dom"/>
</dbReference>
<feature type="compositionally biased region" description="Low complexity" evidence="8">
    <location>
        <begin position="114"/>
        <end position="131"/>
    </location>
</feature>
<evidence type="ECO:0000256" key="8">
    <source>
        <dbReference type="SAM" id="MobiDB-lite"/>
    </source>
</evidence>
<keyword evidence="6" id="KW-0539">Nucleus</keyword>
<dbReference type="SUPFAM" id="SSF54171">
    <property type="entry name" value="DNA-binding domain"/>
    <property type="match status" value="2"/>
</dbReference>
<evidence type="ECO:0000259" key="9">
    <source>
        <dbReference type="PROSITE" id="PS51032"/>
    </source>
</evidence>
<dbReference type="AlphaFoldDB" id="A0A443NCF7"/>
<dbReference type="OrthoDB" id="1918918at2759"/>
<keyword evidence="5" id="KW-0804">Transcription</keyword>
<dbReference type="PANTHER" id="PTHR31985:SF273">
    <property type="entry name" value="ETHYLENE-RESPONSIVE TRANSCRIPTION FACTOR ERF017"/>
    <property type="match status" value="1"/>
</dbReference>
<dbReference type="Proteomes" id="UP000283530">
    <property type="component" value="Unassembled WGS sequence"/>
</dbReference>
<feature type="region of interest" description="Disordered" evidence="8">
    <location>
        <begin position="393"/>
        <end position="417"/>
    </location>
</feature>
<dbReference type="InterPro" id="IPR016177">
    <property type="entry name" value="DNA-bd_dom_sf"/>
</dbReference>
<dbReference type="FunFam" id="3.30.730.10:FF:000001">
    <property type="entry name" value="Ethylene-responsive transcription factor 2"/>
    <property type="match status" value="2"/>
</dbReference>
<feature type="domain" description="AP2/ERF" evidence="9">
    <location>
        <begin position="243"/>
        <end position="300"/>
    </location>
</feature>